<protein>
    <submittedName>
        <fullName evidence="9">Multidrug efflux pump</fullName>
    </submittedName>
</protein>
<evidence type="ECO:0000256" key="2">
    <source>
        <dbReference type="ARBA" id="ARBA00022448"/>
    </source>
</evidence>
<evidence type="ECO:0000256" key="1">
    <source>
        <dbReference type="ARBA" id="ARBA00004429"/>
    </source>
</evidence>
<feature type="transmembrane region" description="Helical" evidence="8">
    <location>
        <begin position="860"/>
        <end position="877"/>
    </location>
</feature>
<feature type="transmembrane region" description="Helical" evidence="8">
    <location>
        <begin position="529"/>
        <end position="549"/>
    </location>
</feature>
<dbReference type="InterPro" id="IPR027463">
    <property type="entry name" value="AcrB_DN_DC_subdom"/>
</dbReference>
<keyword evidence="10" id="KW-1185">Reference proteome</keyword>
<dbReference type="GO" id="GO:0042910">
    <property type="term" value="F:xenobiotic transmembrane transporter activity"/>
    <property type="evidence" value="ECO:0007669"/>
    <property type="project" value="TreeGrafter"/>
</dbReference>
<dbReference type="Gene3D" id="3.30.70.1440">
    <property type="entry name" value="Multidrug efflux transporter AcrB pore domain"/>
    <property type="match status" value="1"/>
</dbReference>
<feature type="transmembrane region" description="Helical" evidence="8">
    <location>
        <begin position="910"/>
        <end position="935"/>
    </location>
</feature>
<dbReference type="FunFam" id="1.20.1640.10:FF:000001">
    <property type="entry name" value="Efflux pump membrane transporter"/>
    <property type="match status" value="1"/>
</dbReference>
<evidence type="ECO:0000256" key="6">
    <source>
        <dbReference type="ARBA" id="ARBA00022989"/>
    </source>
</evidence>
<dbReference type="Pfam" id="PF00873">
    <property type="entry name" value="ACR_tran"/>
    <property type="match status" value="1"/>
</dbReference>
<organism evidence="9 10">
    <name type="scientific">Arboricoccus pini</name>
    <dbReference type="NCBI Taxonomy" id="1963835"/>
    <lineage>
        <taxon>Bacteria</taxon>
        <taxon>Pseudomonadati</taxon>
        <taxon>Pseudomonadota</taxon>
        <taxon>Alphaproteobacteria</taxon>
        <taxon>Geminicoccales</taxon>
        <taxon>Geminicoccaceae</taxon>
        <taxon>Arboricoccus</taxon>
    </lineage>
</organism>
<evidence type="ECO:0000256" key="3">
    <source>
        <dbReference type="ARBA" id="ARBA00022475"/>
    </source>
</evidence>
<keyword evidence="3" id="KW-1003">Cell membrane</keyword>
<dbReference type="PRINTS" id="PR00702">
    <property type="entry name" value="ACRIFLAVINRP"/>
</dbReference>
<feature type="transmembrane region" description="Helical" evidence="8">
    <location>
        <begin position="988"/>
        <end position="1014"/>
    </location>
</feature>
<feature type="transmembrane region" description="Helical" evidence="8">
    <location>
        <begin position="334"/>
        <end position="353"/>
    </location>
</feature>
<dbReference type="PANTHER" id="PTHR32063:SF78">
    <property type="entry name" value="ACRB_ACRD_ACRF FAMILY PROTEIN"/>
    <property type="match status" value="1"/>
</dbReference>
<dbReference type="PANTHER" id="PTHR32063">
    <property type="match status" value="1"/>
</dbReference>
<sequence length="1043" mass="110615">MNVSAPFIARPIATLLLAVGLLLAGIMGYRELPVASLPEVDFPTIQVSTRLPGASADTMANLVTAPLERQLGQVPSLTSMSSTSAAGLSQITLQFALDRDIDAAAQDIQSAINAADSTLPSNLPYPPTYSKVNPADVPILTIALTSSELPVSRLADLADTFLAQRLSQVAGVGRVSVQGGIKPAVRIQVDLDKLASLGLGLDTVRTAIADANTNGPKGSLNGADKAFTVAANDQLEDAQAYKDVVVAYANGAPVRLRDVASVIDGVENDKVAAWSAASAAVVIDVQRQPGANIVQTVQSLRELVPRLKQAMPRGAALSIVNDRTETIRASVQDVQFTLMLSTALVVMVVFIFLRQVSATLIAATALPLSLLGTFGVMWLCGFSLDNLSLMALTIGTGFVVDDAIVMIENISRRLEAGMPPLRAAFEGAGEIGFTVISLTVSLIAVFIPLLFMTGVVGRLFREFALTLTIAVVVSAVVSLTLTPMMCSRLMRDRSHAKQPGPIGRGIERILDGFQAGYASSLRVVLRHRILMLLVAIGTAVLTVWLYLIVPKGFLPRQDTSLIIATTEAAQDVSFDAMSRAQEQVAEIVGQDPDVVSTTSLVGVGTAVSAPNAGRLQIVLKPKEDRDQTISAVVDRLQQRLAVLPSVRVFFQPVQDVQLGTTTGRTQYQYRLTSSDSKTLQLWTGRLTSAMSALPGLIGVSSDLQDYGPRVQIDVDRVLAGRLGVTMSAVQNALSDAFGQRQISTIFGQSNQYRVVLEAEPRFQRDPATLSRLYVSASDGTQVPLTAVARISRTTAPLVVLRQDQFPAATISFDLASSMSLGAAVSAIEATRQDIRMPETVSGVFVGDAAEFAKSTANEPFLILAAIVVIYIVLGVLYESLVHPFTILTTLPSAGVGALVALMLFNLELTLPGLIGIVLLMGIVKKNAIIMIDFAIEAERRDKLAPLDAIFQAATLRFRPITMTTLAALFGAVPLAIGSGPGAELRVPLGITIIGGLLLSQLLTLYTTPVIYLAMGGLKDRLVSRSKSRSVAGPRSSGLARPAE</sequence>
<evidence type="ECO:0000256" key="4">
    <source>
        <dbReference type="ARBA" id="ARBA00022519"/>
    </source>
</evidence>
<dbReference type="EMBL" id="FYEH01000006">
    <property type="protein sequence ID" value="SNB68387.1"/>
    <property type="molecule type" value="Genomic_DNA"/>
</dbReference>
<dbReference type="GO" id="GO:0005886">
    <property type="term" value="C:plasma membrane"/>
    <property type="evidence" value="ECO:0007669"/>
    <property type="project" value="UniProtKB-SubCell"/>
</dbReference>
<dbReference type="Gene3D" id="3.30.70.1320">
    <property type="entry name" value="Multidrug efflux transporter AcrB pore domain like"/>
    <property type="match status" value="1"/>
</dbReference>
<evidence type="ECO:0000256" key="7">
    <source>
        <dbReference type="ARBA" id="ARBA00023136"/>
    </source>
</evidence>
<dbReference type="Proteomes" id="UP000197065">
    <property type="component" value="Unassembled WGS sequence"/>
</dbReference>
<keyword evidence="5 8" id="KW-0812">Transmembrane</keyword>
<dbReference type="AlphaFoldDB" id="A0A212R8A7"/>
<dbReference type="Gene3D" id="1.20.1640.10">
    <property type="entry name" value="Multidrug efflux transporter AcrB transmembrane domain"/>
    <property type="match status" value="2"/>
</dbReference>
<dbReference type="Gene3D" id="3.30.2090.10">
    <property type="entry name" value="Multidrug efflux transporter AcrB TolC docking domain, DN and DC subdomains"/>
    <property type="match status" value="2"/>
</dbReference>
<evidence type="ECO:0000256" key="8">
    <source>
        <dbReference type="SAM" id="Phobius"/>
    </source>
</evidence>
<dbReference type="InterPro" id="IPR001036">
    <property type="entry name" value="Acrflvin-R"/>
</dbReference>
<evidence type="ECO:0000313" key="9">
    <source>
        <dbReference type="EMBL" id="SNB68387.1"/>
    </source>
</evidence>
<dbReference type="SUPFAM" id="SSF82714">
    <property type="entry name" value="Multidrug efflux transporter AcrB TolC docking domain, DN and DC subdomains"/>
    <property type="match status" value="2"/>
</dbReference>
<dbReference type="Gene3D" id="3.30.70.1430">
    <property type="entry name" value="Multidrug efflux transporter AcrB pore domain"/>
    <property type="match status" value="2"/>
</dbReference>
<feature type="transmembrane region" description="Helical" evidence="8">
    <location>
        <begin position="431"/>
        <end position="451"/>
    </location>
</feature>
<keyword evidence="4" id="KW-0997">Cell inner membrane</keyword>
<keyword evidence="2" id="KW-0813">Transport</keyword>
<feature type="transmembrane region" description="Helical" evidence="8">
    <location>
        <begin position="360"/>
        <end position="384"/>
    </location>
</feature>
<reference evidence="9 10" key="1">
    <citation type="submission" date="2017-06" db="EMBL/GenBank/DDBJ databases">
        <authorList>
            <person name="Kim H.J."/>
            <person name="Triplett B.A."/>
        </authorList>
    </citation>
    <scope>NUCLEOTIDE SEQUENCE [LARGE SCALE GENOMIC DNA]</scope>
    <source>
        <strain evidence="9 10">B29T1</strain>
    </source>
</reference>
<feature type="transmembrane region" description="Helical" evidence="8">
    <location>
        <begin position="463"/>
        <end position="484"/>
    </location>
</feature>
<name>A0A212R8A7_9PROT</name>
<dbReference type="SUPFAM" id="SSF82693">
    <property type="entry name" value="Multidrug efflux transporter AcrB pore domain, PN1, PN2, PC1 and PC2 subdomains"/>
    <property type="match status" value="3"/>
</dbReference>
<dbReference type="OrthoDB" id="9806532at2"/>
<keyword evidence="6 8" id="KW-1133">Transmembrane helix</keyword>
<feature type="transmembrane region" description="Helical" evidence="8">
    <location>
        <begin position="955"/>
        <end position="976"/>
    </location>
</feature>
<accession>A0A212R8A7</accession>
<dbReference type="SUPFAM" id="SSF82866">
    <property type="entry name" value="Multidrug efflux transporter AcrB transmembrane domain"/>
    <property type="match status" value="2"/>
</dbReference>
<proteinExistence type="predicted"/>
<comment type="subcellular location">
    <subcellularLocation>
        <location evidence="1">Cell inner membrane</location>
        <topology evidence="1">Multi-pass membrane protein</topology>
    </subcellularLocation>
</comment>
<keyword evidence="7 8" id="KW-0472">Membrane</keyword>
<dbReference type="FunFam" id="3.30.70.1430:FF:000001">
    <property type="entry name" value="Efflux pump membrane transporter"/>
    <property type="match status" value="1"/>
</dbReference>
<gene>
    <name evidence="9" type="ORF">SAMN07250955_106182</name>
</gene>
<dbReference type="RefSeq" id="WP_088561475.1">
    <property type="nucleotide sequence ID" value="NZ_FYEH01000006.1"/>
</dbReference>
<evidence type="ECO:0000256" key="5">
    <source>
        <dbReference type="ARBA" id="ARBA00022692"/>
    </source>
</evidence>
<evidence type="ECO:0000313" key="10">
    <source>
        <dbReference type="Proteomes" id="UP000197065"/>
    </source>
</evidence>